<feature type="region of interest" description="Disordered" evidence="1">
    <location>
        <begin position="514"/>
        <end position="565"/>
    </location>
</feature>
<evidence type="ECO:0000313" key="4">
    <source>
        <dbReference type="Proteomes" id="UP000054018"/>
    </source>
</evidence>
<dbReference type="Proteomes" id="UP000054018">
    <property type="component" value="Unassembled WGS sequence"/>
</dbReference>
<proteinExistence type="predicted"/>
<dbReference type="Pfam" id="PF12937">
    <property type="entry name" value="F-box-like"/>
    <property type="match status" value="1"/>
</dbReference>
<reference evidence="4" key="2">
    <citation type="submission" date="2015-01" db="EMBL/GenBank/DDBJ databases">
        <title>Evolutionary Origins and Diversification of the Mycorrhizal Mutualists.</title>
        <authorList>
            <consortium name="DOE Joint Genome Institute"/>
            <consortium name="Mycorrhizal Genomics Consortium"/>
            <person name="Kohler A."/>
            <person name="Kuo A."/>
            <person name="Nagy L.G."/>
            <person name="Floudas D."/>
            <person name="Copeland A."/>
            <person name="Barry K.W."/>
            <person name="Cichocki N."/>
            <person name="Veneault-Fourrey C."/>
            <person name="LaButti K."/>
            <person name="Lindquist E.A."/>
            <person name="Lipzen A."/>
            <person name="Lundell T."/>
            <person name="Morin E."/>
            <person name="Murat C."/>
            <person name="Riley R."/>
            <person name="Ohm R."/>
            <person name="Sun H."/>
            <person name="Tunlid A."/>
            <person name="Henrissat B."/>
            <person name="Grigoriev I.V."/>
            <person name="Hibbett D.S."/>
            <person name="Martin F."/>
        </authorList>
    </citation>
    <scope>NUCLEOTIDE SEQUENCE [LARGE SCALE GENOMIC DNA]</scope>
    <source>
        <strain evidence="4">441</strain>
    </source>
</reference>
<evidence type="ECO:0000259" key="2">
    <source>
        <dbReference type="PROSITE" id="PS50181"/>
    </source>
</evidence>
<dbReference type="InterPro" id="IPR001810">
    <property type="entry name" value="F-box_dom"/>
</dbReference>
<gene>
    <name evidence="3" type="ORF">PISMIDRAFT_671751</name>
</gene>
<dbReference type="SUPFAM" id="SSF81383">
    <property type="entry name" value="F-box domain"/>
    <property type="match status" value="1"/>
</dbReference>
<dbReference type="STRING" id="765257.A0A0D0ACH3"/>
<dbReference type="SUPFAM" id="SSF69322">
    <property type="entry name" value="Tricorn protease domain 2"/>
    <property type="match status" value="1"/>
</dbReference>
<dbReference type="InterPro" id="IPR036047">
    <property type="entry name" value="F-box-like_dom_sf"/>
</dbReference>
<keyword evidence="4" id="KW-1185">Reference proteome</keyword>
<feature type="domain" description="F-box" evidence="2">
    <location>
        <begin position="1"/>
        <end position="47"/>
    </location>
</feature>
<dbReference type="EMBL" id="KN833688">
    <property type="protein sequence ID" value="KIK29798.1"/>
    <property type="molecule type" value="Genomic_DNA"/>
</dbReference>
<dbReference type="SMART" id="SM00256">
    <property type="entry name" value="FBOX"/>
    <property type="match status" value="1"/>
</dbReference>
<reference evidence="3 4" key="1">
    <citation type="submission" date="2014-04" db="EMBL/GenBank/DDBJ databases">
        <authorList>
            <consortium name="DOE Joint Genome Institute"/>
            <person name="Kuo A."/>
            <person name="Kohler A."/>
            <person name="Costa M.D."/>
            <person name="Nagy L.G."/>
            <person name="Floudas D."/>
            <person name="Copeland A."/>
            <person name="Barry K.W."/>
            <person name="Cichocki N."/>
            <person name="Veneault-Fourrey C."/>
            <person name="LaButti K."/>
            <person name="Lindquist E.A."/>
            <person name="Lipzen A."/>
            <person name="Lundell T."/>
            <person name="Morin E."/>
            <person name="Murat C."/>
            <person name="Sun H."/>
            <person name="Tunlid A."/>
            <person name="Henrissat B."/>
            <person name="Grigoriev I.V."/>
            <person name="Hibbett D.S."/>
            <person name="Martin F."/>
            <person name="Nordberg H.P."/>
            <person name="Cantor M.N."/>
            <person name="Hua S.X."/>
        </authorList>
    </citation>
    <scope>NUCLEOTIDE SEQUENCE [LARGE SCALE GENOMIC DNA]</scope>
    <source>
        <strain evidence="3 4">441</strain>
    </source>
</reference>
<evidence type="ECO:0000256" key="1">
    <source>
        <dbReference type="SAM" id="MobiDB-lite"/>
    </source>
</evidence>
<name>A0A0D0ACH3_9AGAM</name>
<dbReference type="AlphaFoldDB" id="A0A0D0ACH3"/>
<dbReference type="OrthoDB" id="550575at2759"/>
<dbReference type="Gene3D" id="1.20.1280.50">
    <property type="match status" value="1"/>
</dbReference>
<dbReference type="HOGENOM" id="CLU_021592_1_0_1"/>
<dbReference type="PROSITE" id="PS50181">
    <property type="entry name" value="FBOX"/>
    <property type="match status" value="1"/>
</dbReference>
<sequence length="648" mass="72496">MLHSLPVEIALQVVSYLPIQTLHRIAQVSRAWHDLIAVNECTVYRNAAILHRLVQDENCDDSTSQASHQATNWKSFCSREFQIEWGWRGKAPSCVEELSASGTSVHRIKVDEDSGLVITTSQSGGLLVTGLKGNSPLWGLPPSHVVEQAHCEYDRGYIVFNRLDDCKEVWRRVVDAGNEDHCTESPPDADMLSAWIEGTSHWDASTRHGHFKPWALLRMPDFTRAFRLSHLTLLVAADENAYLWDVSEGHLIETIRDIQRRHDDQTLGRIQYVEVNDKYAFICGSNQLRIFERGGGALVYALSPRNLVRKVWNILPEHPAPNSTIVKRQKLQQSDLITNSSADDRFMAVHVSGNGRDIVALTRYGVLVIIPGFQRLISGEAILPNIGVQLCFPPSVRHPQQTAIYLALSGKDGKVAAATQRGLYLVSPDIEFSNLTTECPPRPGVVVSRLTKFEDTRLLSFVSCLQITRTSIYFNWKPSRYDTQPTRAGGNNGFPMLAGGPMGNLMDFPPPAVQPPIEAPAHNDQHPNNQAAAMSNDHDNEDEPGIVEVGGLFGHPGGLPSLEPATFDLDEYDEDEEEEEDHEDFDTDFMDDFMDPEGDPFEHPMNHWNPVMVHVEEGHPGDPEGGMHVLINEWFLPLNISTVYRVSF</sequence>
<evidence type="ECO:0000313" key="3">
    <source>
        <dbReference type="EMBL" id="KIK29798.1"/>
    </source>
</evidence>
<organism evidence="3 4">
    <name type="scientific">Pisolithus microcarpus 441</name>
    <dbReference type="NCBI Taxonomy" id="765257"/>
    <lineage>
        <taxon>Eukaryota</taxon>
        <taxon>Fungi</taxon>
        <taxon>Dikarya</taxon>
        <taxon>Basidiomycota</taxon>
        <taxon>Agaricomycotina</taxon>
        <taxon>Agaricomycetes</taxon>
        <taxon>Agaricomycetidae</taxon>
        <taxon>Boletales</taxon>
        <taxon>Sclerodermatineae</taxon>
        <taxon>Pisolithaceae</taxon>
        <taxon>Pisolithus</taxon>
    </lineage>
</organism>
<protein>
    <recommendedName>
        <fullName evidence="2">F-box domain-containing protein</fullName>
    </recommendedName>
</protein>
<accession>A0A0D0ACH3</accession>